<dbReference type="SUPFAM" id="SSF54719">
    <property type="entry name" value="Fe,Mn superoxide dismutase (SOD), C-terminal domain"/>
    <property type="match status" value="1"/>
</dbReference>
<keyword evidence="6" id="KW-0408">Iron</keyword>
<dbReference type="PANTHER" id="PTHR42769:SF3">
    <property type="entry name" value="SUPEROXIDE DISMUTASE [FE] 2, CHLOROPLASTIC"/>
    <property type="match status" value="1"/>
</dbReference>
<proteinExistence type="inferred from homology"/>
<comment type="catalytic activity">
    <reaction evidence="8">
        <text>2 superoxide + 2 H(+) = H2O2 + O2</text>
        <dbReference type="Rhea" id="RHEA:20696"/>
        <dbReference type="ChEBI" id="CHEBI:15378"/>
        <dbReference type="ChEBI" id="CHEBI:15379"/>
        <dbReference type="ChEBI" id="CHEBI:16240"/>
        <dbReference type="ChEBI" id="CHEBI:18421"/>
        <dbReference type="EC" id="1.15.1.1"/>
    </reaction>
</comment>
<comment type="caution">
    <text evidence="11">The sequence shown here is derived from an EMBL/GenBank/DDBJ whole genome shotgun (WGS) entry which is preliminary data.</text>
</comment>
<dbReference type="Proteomes" id="UP000251135">
    <property type="component" value="Unassembled WGS sequence"/>
</dbReference>
<comment type="subunit">
    <text evidence="2">Homodimer.</text>
</comment>
<dbReference type="Pfam" id="PF02777">
    <property type="entry name" value="Sod_Fe_C"/>
    <property type="match status" value="1"/>
</dbReference>
<dbReference type="Gene3D" id="1.10.287.990">
    <property type="entry name" value="Fe,Mn superoxide dismutase (SOD) domain"/>
    <property type="match status" value="1"/>
</dbReference>
<feature type="binding site" evidence="7">
    <location>
        <position position="27"/>
    </location>
    <ligand>
        <name>Mn(2+)</name>
        <dbReference type="ChEBI" id="CHEBI:29035"/>
    </ligand>
</feature>
<name>A0A363D2Q7_9BACT</name>
<feature type="domain" description="Manganese/iron superoxide dismutase C-terminal" evidence="10">
    <location>
        <begin position="91"/>
        <end position="189"/>
    </location>
</feature>
<evidence type="ECO:0000256" key="6">
    <source>
        <dbReference type="ARBA" id="ARBA00023004"/>
    </source>
</evidence>
<evidence type="ECO:0000313" key="11">
    <source>
        <dbReference type="EMBL" id="PUE65581.1"/>
    </source>
</evidence>
<dbReference type="GO" id="GO:0004784">
    <property type="term" value="F:superoxide dismutase activity"/>
    <property type="evidence" value="ECO:0007669"/>
    <property type="project" value="UniProtKB-EC"/>
</dbReference>
<dbReference type="PANTHER" id="PTHR42769">
    <property type="entry name" value="SUPEROXIDE DISMUTASE"/>
    <property type="match status" value="1"/>
</dbReference>
<protein>
    <recommendedName>
        <fullName evidence="3 8">Superoxide dismutase</fullName>
        <ecNumber evidence="3 8">1.15.1.1</ecNumber>
    </recommendedName>
</protein>
<keyword evidence="5 8" id="KW-0560">Oxidoreductase</keyword>
<dbReference type="InterPro" id="IPR019833">
    <property type="entry name" value="Mn/Fe_SOD_BS"/>
</dbReference>
<keyword evidence="12" id="KW-1185">Reference proteome</keyword>
<dbReference type="PRINTS" id="PR01703">
    <property type="entry name" value="MNSODISMTASE"/>
</dbReference>
<sequence length="191" mass="21641">MKHELMTLPYALDALAPLMSKETLEFHYGKHHQTYVNNLNNLIAGTKFENSTLFDIILESDGGIFNNAAQVYNHDFFWNGLTPTQSAIPAKVEAALVKAFGSVEEFKKAFVAKAVGHFGSGWAWLVEDENQNLKIVSTSNAQNPLTDNLKPILVCDVWEHAYYIDVRNARPAYLENFFKLINWNFVEENLA</sequence>
<comment type="function">
    <text evidence="8">Destroys radicals which are normally produced within the cells and which are toxic to biological systems.</text>
</comment>
<dbReference type="EC" id="1.15.1.1" evidence="3 8"/>
<gene>
    <name evidence="11" type="ORF">B0174_04470</name>
</gene>
<keyword evidence="4 7" id="KW-0479">Metal-binding</keyword>
<dbReference type="PROSITE" id="PS00088">
    <property type="entry name" value="SOD_MN"/>
    <property type="match status" value="1"/>
</dbReference>
<evidence type="ECO:0000256" key="3">
    <source>
        <dbReference type="ARBA" id="ARBA00012682"/>
    </source>
</evidence>
<comment type="similarity">
    <text evidence="1 8">Belongs to the iron/manganese superoxide dismutase family.</text>
</comment>
<dbReference type="Gene3D" id="3.55.40.20">
    <property type="entry name" value="Iron/manganese superoxide dismutase, C-terminal domain"/>
    <property type="match status" value="1"/>
</dbReference>
<feature type="binding site" evidence="7">
    <location>
        <position position="160"/>
    </location>
    <ligand>
        <name>Mn(2+)</name>
        <dbReference type="ChEBI" id="CHEBI:29035"/>
    </ligand>
</feature>
<dbReference type="FunFam" id="1.10.287.990:FF:000002">
    <property type="entry name" value="Superoxide dismutase"/>
    <property type="match status" value="1"/>
</dbReference>
<evidence type="ECO:0000256" key="2">
    <source>
        <dbReference type="ARBA" id="ARBA00011738"/>
    </source>
</evidence>
<dbReference type="AlphaFoldDB" id="A0A363D2Q7"/>
<evidence type="ECO:0000256" key="7">
    <source>
        <dbReference type="PIRSR" id="PIRSR000349-1"/>
    </source>
</evidence>
<dbReference type="GO" id="GO:0046872">
    <property type="term" value="F:metal ion binding"/>
    <property type="evidence" value="ECO:0007669"/>
    <property type="project" value="UniProtKB-KW"/>
</dbReference>
<accession>A0A363D2Q7</accession>
<dbReference type="InterPro" id="IPR036324">
    <property type="entry name" value="Mn/Fe_SOD_N_sf"/>
</dbReference>
<evidence type="ECO:0000256" key="5">
    <source>
        <dbReference type="ARBA" id="ARBA00023002"/>
    </source>
</evidence>
<reference evidence="11 12" key="1">
    <citation type="submission" date="2017-02" db="EMBL/GenBank/DDBJ databases">
        <title>Arcobacter caeni sp. nov, a new Arcobacter species isolated from reclaimed water.</title>
        <authorList>
            <person name="Figueras M.J."/>
            <person name="Perez-Cataluna A."/>
            <person name="Salas-Masso N."/>
        </authorList>
    </citation>
    <scope>NUCLEOTIDE SEQUENCE [LARGE SCALE GENOMIC DNA]</scope>
    <source>
        <strain evidence="11 12">RW17-10</strain>
    </source>
</reference>
<evidence type="ECO:0000313" key="12">
    <source>
        <dbReference type="Proteomes" id="UP000251135"/>
    </source>
</evidence>
<feature type="binding site" evidence="7">
    <location>
        <position position="156"/>
    </location>
    <ligand>
        <name>Mn(2+)</name>
        <dbReference type="ChEBI" id="CHEBI:29035"/>
    </ligand>
</feature>
<evidence type="ECO:0000256" key="8">
    <source>
        <dbReference type="RuleBase" id="RU000414"/>
    </source>
</evidence>
<evidence type="ECO:0000256" key="1">
    <source>
        <dbReference type="ARBA" id="ARBA00008714"/>
    </source>
</evidence>
<dbReference type="InterPro" id="IPR019831">
    <property type="entry name" value="Mn/Fe_SOD_N"/>
</dbReference>
<dbReference type="InterPro" id="IPR019832">
    <property type="entry name" value="Mn/Fe_SOD_C"/>
</dbReference>
<dbReference type="Pfam" id="PF00081">
    <property type="entry name" value="Sod_Fe_N"/>
    <property type="match status" value="1"/>
</dbReference>
<organism evidence="11 12">
    <name type="scientific">Arcobacter caeni</name>
    <dbReference type="NCBI Taxonomy" id="1912877"/>
    <lineage>
        <taxon>Bacteria</taxon>
        <taxon>Pseudomonadati</taxon>
        <taxon>Campylobacterota</taxon>
        <taxon>Epsilonproteobacteria</taxon>
        <taxon>Campylobacterales</taxon>
        <taxon>Arcobacteraceae</taxon>
        <taxon>Arcobacter</taxon>
    </lineage>
</organism>
<dbReference type="SUPFAM" id="SSF46609">
    <property type="entry name" value="Fe,Mn superoxide dismutase (SOD), N-terminal domain"/>
    <property type="match status" value="1"/>
</dbReference>
<evidence type="ECO:0000259" key="10">
    <source>
        <dbReference type="Pfam" id="PF02777"/>
    </source>
</evidence>
<feature type="binding site" evidence="7">
    <location>
        <position position="74"/>
    </location>
    <ligand>
        <name>Mn(2+)</name>
        <dbReference type="ChEBI" id="CHEBI:29035"/>
    </ligand>
</feature>
<feature type="domain" description="Manganese/iron superoxide dismutase N-terminal" evidence="9">
    <location>
        <begin position="2"/>
        <end position="81"/>
    </location>
</feature>
<dbReference type="InterPro" id="IPR036314">
    <property type="entry name" value="SOD_C_sf"/>
</dbReference>
<evidence type="ECO:0000256" key="4">
    <source>
        <dbReference type="ARBA" id="ARBA00022723"/>
    </source>
</evidence>
<dbReference type="PIRSF" id="PIRSF000349">
    <property type="entry name" value="SODismutase"/>
    <property type="match status" value="1"/>
</dbReference>
<dbReference type="RefSeq" id="WP_108558456.1">
    <property type="nucleotide sequence ID" value="NZ_MUXE01000004.1"/>
</dbReference>
<dbReference type="EMBL" id="MUXE01000004">
    <property type="protein sequence ID" value="PUE65581.1"/>
    <property type="molecule type" value="Genomic_DNA"/>
</dbReference>
<evidence type="ECO:0000259" key="9">
    <source>
        <dbReference type="Pfam" id="PF00081"/>
    </source>
</evidence>
<dbReference type="InterPro" id="IPR001189">
    <property type="entry name" value="Mn/Fe_SOD"/>
</dbReference>
<dbReference type="OrthoDB" id="9803125at2"/>